<dbReference type="RefSeq" id="WP_116420703.1">
    <property type="nucleotide sequence ID" value="NZ_NMUE01000007.1"/>
</dbReference>
<evidence type="ECO:0000313" key="2">
    <source>
        <dbReference type="EMBL" id="RFA97286.1"/>
    </source>
</evidence>
<name>A0A371R1C9_9CREN</name>
<protein>
    <submittedName>
        <fullName evidence="2">Uncharacterized protein</fullName>
    </submittedName>
</protein>
<comment type="caution">
    <text evidence="2">The sequence shown here is derived from an EMBL/GenBank/DDBJ whole genome shotgun (WGS) entry which is preliminary data.</text>
</comment>
<dbReference type="EMBL" id="NMUE01000007">
    <property type="protein sequence ID" value="RFA97286.1"/>
    <property type="molecule type" value="Genomic_DNA"/>
</dbReference>
<reference evidence="2 3" key="1">
    <citation type="submission" date="2017-07" db="EMBL/GenBank/DDBJ databases">
        <title>Draft genome sequence of aerobic hyperthermophilic archaea, Pyrobaculum aerophilum YKB31 and YKB32.</title>
        <authorList>
            <person name="Mochizuki T."/>
            <person name="Berliner A.J."/>
            <person name="Yoshida-Takashima Y."/>
            <person name="Takaki Y."/>
            <person name="Nunoura T."/>
            <person name="Takai K."/>
        </authorList>
    </citation>
    <scope>NUCLEOTIDE SEQUENCE [LARGE SCALE GENOMIC DNA]</scope>
    <source>
        <strain evidence="2 3">YKB31</strain>
    </source>
</reference>
<organism evidence="2 3">
    <name type="scientific">Pyrobaculum aerophilum</name>
    <dbReference type="NCBI Taxonomy" id="13773"/>
    <lineage>
        <taxon>Archaea</taxon>
        <taxon>Thermoproteota</taxon>
        <taxon>Thermoprotei</taxon>
        <taxon>Thermoproteales</taxon>
        <taxon>Thermoproteaceae</taxon>
        <taxon>Pyrobaculum</taxon>
    </lineage>
</organism>
<proteinExistence type="predicted"/>
<dbReference type="Proteomes" id="UP000257123">
    <property type="component" value="Unassembled WGS sequence"/>
</dbReference>
<evidence type="ECO:0000313" key="3">
    <source>
        <dbReference type="Proteomes" id="UP000257123"/>
    </source>
</evidence>
<accession>A0A371R1C9</accession>
<evidence type="ECO:0000256" key="1">
    <source>
        <dbReference type="SAM" id="MobiDB-lite"/>
    </source>
</evidence>
<feature type="compositionally biased region" description="Basic and acidic residues" evidence="1">
    <location>
        <begin position="255"/>
        <end position="279"/>
    </location>
</feature>
<feature type="region of interest" description="Disordered" evidence="1">
    <location>
        <begin position="251"/>
        <end position="293"/>
    </location>
</feature>
<dbReference type="AlphaFoldDB" id="A0A371R1C9"/>
<gene>
    <name evidence="2" type="ORF">CGL51_03540</name>
</gene>
<sequence>MRALRATGAGVPEDRPKGFAHLGFAPAEFAFAVPAVRAVYAEEVLAWREGKWGDFLNMLKSLAAGPGWERRVVDEVKRKVPSAFDLHVLLYEHVEEYREFLQLWGVQFSEEALTAFLKAWTAPAYVHWVLGQAGERPEAFELLRECDVEACLYAISYLSGIDAYRALARARGAPLGREAWDAMGYVLEWVKFILKERMAPVPKKSPYLELAAWLVATARGRPYQEVLGEALEEIKRTGVPPGFKMEDEEWWTGAGRREEAEEQVKRPPEEPGRAEEARRAGQTAEGVTAAGAEMTAGAVKPAVEIPAEKAPARGLIPPGYGGISAASWLAGREGRIQLDRQAAEALRRRVSKAIDKVKAKYLHKLYKLGGEALVEIAEAAAGDALNLVFNAIDSPGALRYIALLLDAAEEVLFEGRGSGDANALYGWLKGHLERAEEFNASWEVWQFVRSAVKAAAEAALSYYEDALRGIATVESALAGAAISAAGLAGYAALHDGLYSTAVVSATAAAVILAREGAFERAVEYVRRAAEAAYEAAREVFEKARITLQRLYELFVEAVARALEYVKAHWFILAARGRANSVGRCATA</sequence>